<feature type="region of interest" description="Disordered" evidence="1">
    <location>
        <begin position="755"/>
        <end position="774"/>
    </location>
</feature>
<keyword evidence="2" id="KW-0812">Transmembrane</keyword>
<dbReference type="AlphaFoldDB" id="A0A1Y3DUV3"/>
<dbReference type="Proteomes" id="UP000195012">
    <property type="component" value="Unassembled WGS sequence"/>
</dbReference>
<keyword evidence="2" id="KW-0472">Membrane</keyword>
<feature type="compositionally biased region" description="Basic and acidic residues" evidence="1">
    <location>
        <begin position="552"/>
        <end position="576"/>
    </location>
</feature>
<dbReference type="OMA" id="CQQNNIS"/>
<sequence length="1176" mass="134738">MAKSTDSKNLFLLNSIHSLILLIFMEIFFFLLDGINTFEVITIEERISQMIWCFFFVVQIGILKVAEVFSKNANGKEIVSVHYLFIIYVFLFPLSSSLLLTSALSWSKTVYFICILSLSTSVKIKGLLLICTVTLITGFVRFYNDMPTFHIALCFTLLLLLHIVVCFIVHLELYTLAREIAYIKKKPLRALDSVDPYFQELEKKAILIRNNLIYCQQNNISVDILGNNPFEYEENEGIKKIKTINQSKIRLDPYGDDLTSVKCEAPLDVSDVNCSSVNNFDIGGEKQNLQNESASSFQREESLSVGHKSRDETRVGKVKGRRKVHALEESMQVNNRGGEQSAIADIHRPNRTRSDGKNYHLINDLPQVKHLASKRHRSGISKKNLSNLNSLNGRTFGDKLEISQPQYYEETYKKEMVQRHFSLLRSGLGRFNRRRNIILSEELKKNITYIYFDRDGKVKRSQIIPVYVLERHNLSNISCYLRSNHTPTRNGNQYKMLTRLKEYSGLKMGVPYQGSPHMNSLGGLRNGRNKGRDTQTATPTRSHSSVFLADSNENRHEKDKLHVFNSDELRTEEKRKASNNNHGSSCASVGECRRRGDQSEVTNQGPKSTRMFYLIPSPKEEEEDGTKGNKDPNCKAKKKGNYLFHSQSTSSDHDGSATSVKSKSLFHVNTSIEKDKYIIQLQDSSDDNLSTSNNVLYVDDVVDGSSGTEMGEDSGDGTANCGTSSDESVYAGWRNRRDGRGKYGDAVCLVSAIGERHREASPPSERPNGEQKIERKRSNCYYGTKFSLKKKKMKKNESHSEVASRKEFLLQFYDVISTGGTNELYGVNKKRCHHWKGLLSFVNIMGNFFKGAKLGVTKWGYFSSRSKGGKYWTQYNKTFSTAEWRQNIRDSELEYILKYKNFTKWYRHWVSSVLFHYYKNTQFFALLLLLLNVLTVLLQMMLFSMLIRVDNAGLKSPNPFYNDKPLFMGTKFSINNTMDDNIFYRLLSIRIPMQIALNVLLILPSFVVKNYRHVNWLNICSTLNCLVNIIFGTLDISYSVNNRLYNIEELHPVLNYYNIFDLFLVGKLTMSIFLIPFVTNFNGSKTNALVTFSCFCYIGTFYGAFNPSSFSIKLMYITNFVILIATAASTVHYSRLIAKSRKMLFVKYVLPYFIYLTFLSTDPNIQMEIKEKRRGG</sequence>
<evidence type="ECO:0000313" key="4">
    <source>
        <dbReference type="Proteomes" id="UP000195012"/>
    </source>
</evidence>
<feature type="transmembrane region" description="Helical" evidence="2">
    <location>
        <begin position="149"/>
        <end position="176"/>
    </location>
</feature>
<evidence type="ECO:0000256" key="2">
    <source>
        <dbReference type="SAM" id="Phobius"/>
    </source>
</evidence>
<dbReference type="VEuPathDB" id="PlasmoDB:PKA1H_070029800"/>
<dbReference type="OrthoDB" id="392416at2759"/>
<feature type="compositionally biased region" description="Basic and acidic residues" evidence="1">
    <location>
        <begin position="298"/>
        <end position="315"/>
    </location>
</feature>
<feature type="compositionally biased region" description="Polar residues" evidence="1">
    <location>
        <begin position="578"/>
        <end position="587"/>
    </location>
</feature>
<feature type="transmembrane region" description="Helical" evidence="2">
    <location>
        <begin position="1143"/>
        <end position="1161"/>
    </location>
</feature>
<feature type="transmembrane region" description="Helical" evidence="2">
    <location>
        <begin position="982"/>
        <end position="1003"/>
    </location>
</feature>
<feature type="transmembrane region" description="Helical" evidence="2">
    <location>
        <begin position="16"/>
        <end position="38"/>
    </location>
</feature>
<feature type="transmembrane region" description="Helical" evidence="2">
    <location>
        <begin position="1111"/>
        <end position="1131"/>
    </location>
</feature>
<dbReference type="VEuPathDB" id="PlasmoDB:PKNOH_S06426600"/>
<name>A0A1Y3DUV3_PLAKN</name>
<feature type="region of interest" description="Disordered" evidence="1">
    <location>
        <begin position="512"/>
        <end position="638"/>
    </location>
</feature>
<feature type="transmembrane region" description="Helical" evidence="2">
    <location>
        <begin position="923"/>
        <end position="947"/>
    </location>
</feature>
<feature type="region of interest" description="Disordered" evidence="1">
    <location>
        <begin position="290"/>
        <end position="319"/>
    </location>
</feature>
<feature type="compositionally biased region" description="Basic and acidic residues" evidence="1">
    <location>
        <begin position="625"/>
        <end position="634"/>
    </location>
</feature>
<dbReference type="eggNOG" id="ENOG502QY7A">
    <property type="taxonomic scope" value="Eukaryota"/>
</dbReference>
<organism evidence="3 4">
    <name type="scientific">Plasmodium knowlesi</name>
    <dbReference type="NCBI Taxonomy" id="5850"/>
    <lineage>
        <taxon>Eukaryota</taxon>
        <taxon>Sar</taxon>
        <taxon>Alveolata</taxon>
        <taxon>Apicomplexa</taxon>
        <taxon>Aconoidasida</taxon>
        <taxon>Haemosporida</taxon>
        <taxon>Plasmodiidae</taxon>
        <taxon>Plasmodium</taxon>
        <taxon>Plasmodium (Plasmodium)</taxon>
    </lineage>
</organism>
<feature type="transmembrane region" description="Helical" evidence="2">
    <location>
        <begin position="126"/>
        <end position="143"/>
    </location>
</feature>
<keyword evidence="2" id="KW-1133">Transmembrane helix</keyword>
<dbReference type="EMBL" id="NETL01000020">
    <property type="protein sequence ID" value="OTN67235.1"/>
    <property type="molecule type" value="Genomic_DNA"/>
</dbReference>
<gene>
    <name evidence="3" type="ORF">PKNOH_S06426600</name>
</gene>
<evidence type="ECO:0000256" key="1">
    <source>
        <dbReference type="SAM" id="MobiDB-lite"/>
    </source>
</evidence>
<comment type="caution">
    <text evidence="3">The sequence shown here is derived from an EMBL/GenBank/DDBJ whole genome shotgun (WGS) entry which is preliminary data.</text>
</comment>
<feature type="transmembrane region" description="Helical" evidence="2">
    <location>
        <begin position="1054"/>
        <end position="1075"/>
    </location>
</feature>
<feature type="compositionally biased region" description="Polar residues" evidence="1">
    <location>
        <begin position="534"/>
        <end position="545"/>
    </location>
</feature>
<protein>
    <submittedName>
        <fullName evidence="3">Uncharacterized protein</fullName>
    </submittedName>
</protein>
<feature type="transmembrane region" description="Helical" evidence="2">
    <location>
        <begin position="1087"/>
        <end position="1105"/>
    </location>
</feature>
<proteinExistence type="predicted"/>
<feature type="transmembrane region" description="Helical" evidence="2">
    <location>
        <begin position="50"/>
        <end position="69"/>
    </location>
</feature>
<feature type="transmembrane region" description="Helical" evidence="2">
    <location>
        <begin position="81"/>
        <end position="106"/>
    </location>
</feature>
<reference evidence="3 4" key="1">
    <citation type="submission" date="2017-05" db="EMBL/GenBank/DDBJ databases">
        <title>PacBio assembly of a Plasmodium knowlesi genome sequence with Hi-C correction and manual annotation of the SICAvar gene family.</title>
        <authorList>
            <person name="Lapp S.A."/>
            <person name="Geraldo J.A."/>
            <person name="Chien J.-T."/>
            <person name="Ay F."/>
            <person name="Pakala S.B."/>
            <person name="Batugedara G."/>
            <person name="Humphrey J.C."/>
            <person name="Debarry J.D."/>
            <person name="Le Roch K.G."/>
            <person name="Galinski M.R."/>
            <person name="Kissinger J.C."/>
        </authorList>
    </citation>
    <scope>NUCLEOTIDE SEQUENCE [LARGE SCALE GENOMIC DNA]</scope>
    <source>
        <strain evidence="4">Malayan Strain Pk1 (A+)</strain>
    </source>
</reference>
<evidence type="ECO:0000313" key="3">
    <source>
        <dbReference type="EMBL" id="OTN67235.1"/>
    </source>
</evidence>
<feature type="region of interest" description="Disordered" evidence="1">
    <location>
        <begin position="705"/>
        <end position="727"/>
    </location>
</feature>
<accession>A0A1Y3DUV3</accession>
<dbReference type="VEuPathDB" id="PlasmoDB:PKNH_0724700"/>